<keyword evidence="1" id="KW-0472">Membrane</keyword>
<feature type="transmembrane region" description="Helical" evidence="1">
    <location>
        <begin position="49"/>
        <end position="72"/>
    </location>
</feature>
<reference evidence="2" key="1">
    <citation type="submission" date="2021-01" db="EMBL/GenBank/DDBJ databases">
        <authorList>
            <consortium name="Genoscope - CEA"/>
            <person name="William W."/>
        </authorList>
    </citation>
    <scope>NUCLEOTIDE SEQUENCE</scope>
</reference>
<keyword evidence="1" id="KW-1133">Transmembrane helix</keyword>
<gene>
    <name evidence="2" type="ORF">POCTA_138.1.T0090120</name>
</gene>
<feature type="transmembrane region" description="Helical" evidence="1">
    <location>
        <begin position="26"/>
        <end position="43"/>
    </location>
</feature>
<sequence length="228" mass="27071">MIVQSKINLIVKFTIFYKRRLQRKEITYIIIFILQIICISLTKTSVCNIFFYIVIILTIVDVLITMSIIVYYGRKLKKVLVYARNRFSSNKNDISQQFVHPNIEADLPKEKIRQIQVVVFSIAINTILYIIIIIILFWSDRDLLCDFEKDDILDVKNNILILIFTTTQLFPCFIVPYAFNYRLKENTFNDDGLEFTRERAASSKFQIEENNDQFVQRLTRGRVRQEDE</sequence>
<feature type="transmembrane region" description="Helical" evidence="1">
    <location>
        <begin position="159"/>
        <end position="179"/>
    </location>
</feature>
<name>A0A8S1SD25_PAROT</name>
<proteinExistence type="predicted"/>
<evidence type="ECO:0000256" key="1">
    <source>
        <dbReference type="SAM" id="Phobius"/>
    </source>
</evidence>
<accession>A0A8S1SD25</accession>
<dbReference type="AlphaFoldDB" id="A0A8S1SD25"/>
<dbReference type="Proteomes" id="UP000683925">
    <property type="component" value="Unassembled WGS sequence"/>
</dbReference>
<evidence type="ECO:0000313" key="2">
    <source>
        <dbReference type="EMBL" id="CAD8137973.1"/>
    </source>
</evidence>
<keyword evidence="3" id="KW-1185">Reference proteome</keyword>
<protein>
    <submittedName>
        <fullName evidence="2">Uncharacterized protein</fullName>
    </submittedName>
</protein>
<dbReference type="EMBL" id="CAJJDP010000008">
    <property type="protein sequence ID" value="CAD8137973.1"/>
    <property type="molecule type" value="Genomic_DNA"/>
</dbReference>
<keyword evidence="1" id="KW-0812">Transmembrane</keyword>
<dbReference type="OMA" id="FPCFIVP"/>
<comment type="caution">
    <text evidence="2">The sequence shown here is derived from an EMBL/GenBank/DDBJ whole genome shotgun (WGS) entry which is preliminary data.</text>
</comment>
<dbReference type="OrthoDB" id="308247at2759"/>
<organism evidence="2 3">
    <name type="scientific">Paramecium octaurelia</name>
    <dbReference type="NCBI Taxonomy" id="43137"/>
    <lineage>
        <taxon>Eukaryota</taxon>
        <taxon>Sar</taxon>
        <taxon>Alveolata</taxon>
        <taxon>Ciliophora</taxon>
        <taxon>Intramacronucleata</taxon>
        <taxon>Oligohymenophorea</taxon>
        <taxon>Peniculida</taxon>
        <taxon>Parameciidae</taxon>
        <taxon>Paramecium</taxon>
    </lineage>
</organism>
<feature type="transmembrane region" description="Helical" evidence="1">
    <location>
        <begin position="117"/>
        <end position="139"/>
    </location>
</feature>
<evidence type="ECO:0000313" key="3">
    <source>
        <dbReference type="Proteomes" id="UP000683925"/>
    </source>
</evidence>